<dbReference type="AlphaFoldDB" id="A0A0F3GQ02"/>
<gene>
    <name evidence="7" type="ORF">MBAV_003754</name>
</gene>
<keyword evidence="2" id="KW-0285">Flavoprotein</keyword>
<name>A0A0F3GQ02_9BACT</name>
<dbReference type="Gene3D" id="3.50.50.60">
    <property type="entry name" value="FAD/NAD(P)-binding domain"/>
    <property type="match status" value="1"/>
</dbReference>
<dbReference type="Gene3D" id="3.30.9.10">
    <property type="entry name" value="D-Amino Acid Oxidase, subunit A, domain 2"/>
    <property type="match status" value="1"/>
</dbReference>
<dbReference type="Proteomes" id="UP000033423">
    <property type="component" value="Unassembled WGS sequence"/>
</dbReference>
<dbReference type="GO" id="GO:0047545">
    <property type="term" value="F:(S)-2-hydroxyglutarate dehydrogenase activity"/>
    <property type="evidence" value="ECO:0007669"/>
    <property type="project" value="TreeGrafter"/>
</dbReference>
<evidence type="ECO:0000313" key="8">
    <source>
        <dbReference type="Proteomes" id="UP000033423"/>
    </source>
</evidence>
<evidence type="ECO:0000256" key="2">
    <source>
        <dbReference type="ARBA" id="ARBA00022630"/>
    </source>
</evidence>
<accession>A0A0F3GQ02</accession>
<evidence type="ECO:0000256" key="5">
    <source>
        <dbReference type="ARBA" id="ARBA00037941"/>
    </source>
</evidence>
<comment type="cofactor">
    <cofactor evidence="1">
        <name>FAD</name>
        <dbReference type="ChEBI" id="CHEBI:57692"/>
    </cofactor>
</comment>
<proteinExistence type="inferred from homology"/>
<evidence type="ECO:0000256" key="3">
    <source>
        <dbReference type="ARBA" id="ARBA00022827"/>
    </source>
</evidence>
<sequence>MDRVNITIIGAGVVGLAIAAELSSDFEDILVIERHDDFGREISSRNSEVIHSGIYYPTGSLKGLLCIEGAARLYRYCEEHSIAHQRIGKLIVATDESEIAPLEELYRRGRLNGVNDMVILQGDEVAGMEGNVNAVAALFSPSTGIIDSHGLMKRLFTVAQGQGVTFSFNEEVVSIEQQTDGYVVGIRSEDYRFLSRVVINAAGLGSDQVAAMIGIVIDPACYRLHYCKGSYFSYSKRSPVQRLIYPVPEKDLKGLGVHATLDLAGRLRFGPDTEYVDAIDYTVDDSKRDRFYEGACKIIRGIDKDALVADMAGVRPKIKGQGVQDFIIRHENKKGLEGFINLVGIESPGLTASLAIASRVRKFLDDIPIVKKV</sequence>
<protein>
    <submittedName>
        <fullName evidence="7">Dehydrogenase</fullName>
    </submittedName>
</protein>
<comment type="caution">
    <text evidence="7">The sequence shown here is derived from an EMBL/GenBank/DDBJ whole genome shotgun (WGS) entry which is preliminary data.</text>
</comment>
<keyword evidence="3" id="KW-0274">FAD</keyword>
<dbReference type="InterPro" id="IPR036188">
    <property type="entry name" value="FAD/NAD-bd_sf"/>
</dbReference>
<keyword evidence="8" id="KW-1185">Reference proteome</keyword>
<keyword evidence="4" id="KW-0560">Oxidoreductase</keyword>
<feature type="domain" description="FAD dependent oxidoreductase" evidence="6">
    <location>
        <begin position="6"/>
        <end position="358"/>
    </location>
</feature>
<dbReference type="SUPFAM" id="SSF51905">
    <property type="entry name" value="FAD/NAD(P)-binding domain"/>
    <property type="match status" value="1"/>
</dbReference>
<organism evidence="7 8">
    <name type="scientific">Candidatus Magnetobacterium bavaricum</name>
    <dbReference type="NCBI Taxonomy" id="29290"/>
    <lineage>
        <taxon>Bacteria</taxon>
        <taxon>Pseudomonadati</taxon>
        <taxon>Nitrospirota</taxon>
        <taxon>Thermodesulfovibrionia</taxon>
        <taxon>Thermodesulfovibrionales</taxon>
        <taxon>Candidatus Magnetobacteriaceae</taxon>
        <taxon>Candidatus Magnetobacterium</taxon>
    </lineage>
</organism>
<evidence type="ECO:0000259" key="6">
    <source>
        <dbReference type="Pfam" id="PF01266"/>
    </source>
</evidence>
<dbReference type="PANTHER" id="PTHR43104:SF4">
    <property type="entry name" value="L-2-HYDROXYGLUTARATE DEHYDROGENASE, MITOCHONDRIAL"/>
    <property type="match status" value="1"/>
</dbReference>
<dbReference type="PANTHER" id="PTHR43104">
    <property type="entry name" value="L-2-HYDROXYGLUTARATE DEHYDROGENASE, MITOCHONDRIAL"/>
    <property type="match status" value="1"/>
</dbReference>
<dbReference type="Pfam" id="PF01266">
    <property type="entry name" value="DAO"/>
    <property type="match status" value="1"/>
</dbReference>
<dbReference type="EMBL" id="LACI01001636">
    <property type="protein sequence ID" value="KJU84049.1"/>
    <property type="molecule type" value="Genomic_DNA"/>
</dbReference>
<comment type="similarity">
    <text evidence="5">Belongs to the L2HGDH family.</text>
</comment>
<reference evidence="7 8" key="1">
    <citation type="submission" date="2015-02" db="EMBL/GenBank/DDBJ databases">
        <title>Single-cell genomics of uncultivated deep-branching MTB reveals a conserved set of magnetosome genes.</title>
        <authorList>
            <person name="Kolinko S."/>
            <person name="Richter M."/>
            <person name="Glockner F.O."/>
            <person name="Brachmann A."/>
            <person name="Schuler D."/>
        </authorList>
    </citation>
    <scope>NUCLEOTIDE SEQUENCE [LARGE SCALE GENOMIC DNA]</scope>
    <source>
        <strain evidence="7">TM-1</strain>
    </source>
</reference>
<dbReference type="PATRIC" id="fig|29290.4.peg.4995"/>
<evidence type="ECO:0000256" key="1">
    <source>
        <dbReference type="ARBA" id="ARBA00001974"/>
    </source>
</evidence>
<evidence type="ECO:0000313" key="7">
    <source>
        <dbReference type="EMBL" id="KJU84049.1"/>
    </source>
</evidence>
<dbReference type="InterPro" id="IPR006076">
    <property type="entry name" value="FAD-dep_OxRdtase"/>
</dbReference>
<evidence type="ECO:0000256" key="4">
    <source>
        <dbReference type="ARBA" id="ARBA00023002"/>
    </source>
</evidence>